<reference evidence="1 2" key="1">
    <citation type="submission" date="2016-11" db="EMBL/GenBank/DDBJ databases">
        <authorList>
            <person name="Jaros S."/>
            <person name="Januszkiewicz K."/>
            <person name="Wedrychowicz H."/>
        </authorList>
    </citation>
    <scope>NUCLEOTIDE SEQUENCE [LARGE SCALE GENOMIC DNA]</scope>
    <source>
        <strain evidence="1 2">DSM 26910</strain>
    </source>
</reference>
<dbReference type="EMBL" id="FQUM01000024">
    <property type="protein sequence ID" value="SHG03724.1"/>
    <property type="molecule type" value="Genomic_DNA"/>
</dbReference>
<gene>
    <name evidence="1" type="ORF">SAMN05444274_1247</name>
</gene>
<evidence type="ECO:0000313" key="2">
    <source>
        <dbReference type="Proteomes" id="UP000184164"/>
    </source>
</evidence>
<name>A0A1M5GJ04_9BACT</name>
<organism evidence="1 2">
    <name type="scientific">Mariniphaga anaerophila</name>
    <dbReference type="NCBI Taxonomy" id="1484053"/>
    <lineage>
        <taxon>Bacteria</taxon>
        <taxon>Pseudomonadati</taxon>
        <taxon>Bacteroidota</taxon>
        <taxon>Bacteroidia</taxon>
        <taxon>Marinilabiliales</taxon>
        <taxon>Prolixibacteraceae</taxon>
        <taxon>Mariniphaga</taxon>
    </lineage>
</organism>
<protein>
    <submittedName>
        <fullName evidence="1">Uncharacterized protein</fullName>
    </submittedName>
</protein>
<dbReference type="AlphaFoldDB" id="A0A1M5GJ04"/>
<evidence type="ECO:0000313" key="1">
    <source>
        <dbReference type="EMBL" id="SHG03724.1"/>
    </source>
</evidence>
<proteinExistence type="predicted"/>
<sequence length="56" mass="6955">MYSYFRFVGHGNTMPQKLQLKNKVHEYFLCIKYPLHRRDDFDNTYPLRLKGYFHIN</sequence>
<dbReference type="Proteomes" id="UP000184164">
    <property type="component" value="Unassembled WGS sequence"/>
</dbReference>
<keyword evidence="2" id="KW-1185">Reference proteome</keyword>
<accession>A0A1M5GJ04</accession>